<evidence type="ECO:0000313" key="2">
    <source>
        <dbReference type="Proteomes" id="UP000008330"/>
    </source>
</evidence>
<dbReference type="EMBL" id="CP001195">
    <property type="protein sequence ID" value="ACI59674.1"/>
    <property type="molecule type" value="Genomic_DNA"/>
</dbReference>
<proteinExistence type="predicted"/>
<reference evidence="1 2" key="1">
    <citation type="journal article" date="2010" name="Stand. Genomic Sci.">
        <title>Complete genome sequence of Rhizobium leguminosarum bv trifolii strain WSM2304, an effective microsymbiont of the South American clover Trifolium polymorphum.</title>
        <authorList>
            <person name="Reeve W."/>
            <person name="O'Hara G."/>
            <person name="Chain P."/>
            <person name="Ardley J."/>
            <person name="Brau L."/>
            <person name="Nandesena K."/>
            <person name="Tiwari R."/>
            <person name="Malfatti S."/>
            <person name="Kiss H."/>
            <person name="Lapidus A."/>
            <person name="Copeland A."/>
            <person name="Nolan M."/>
            <person name="Land M."/>
            <person name="Ivanova N."/>
            <person name="Mavromatis K."/>
            <person name="Markowitz V."/>
            <person name="Kyrpides N."/>
            <person name="Melino V."/>
            <person name="Denton M."/>
            <person name="Yates R."/>
            <person name="Howieson J."/>
        </authorList>
    </citation>
    <scope>NUCLEOTIDE SEQUENCE [LARGE SCALE GENOMIC DNA]</scope>
    <source>
        <strain evidence="1 2">WSM2304</strain>
    </source>
</reference>
<dbReference type="Pfam" id="PF13279">
    <property type="entry name" value="4HBT_2"/>
    <property type="match status" value="1"/>
</dbReference>
<sequence length="165" mass="18963">MTFREDADQSIRLRLWRGVVLEDWLDYNGHMTEHRYLQVFGESSDALYERLGVDFRRAVEGAYFTLETHIRHCAEAKVGTELSSETEILGYDQKRLHIYHTLRDGSGKLLATGEHLAIHVANSSATLADEDKLERIRNIFDRQRISLPVPDSTGSVLKAQLQNHR</sequence>
<gene>
    <name evidence="1" type="ordered locus">Rleg2_6305</name>
</gene>
<dbReference type="InterPro" id="IPR029069">
    <property type="entry name" value="HotDog_dom_sf"/>
</dbReference>
<name>A0ABF7QZB2_RHILW</name>
<dbReference type="Gene3D" id="3.10.129.10">
    <property type="entry name" value="Hotdog Thioesterase"/>
    <property type="match status" value="1"/>
</dbReference>
<dbReference type="KEGG" id="rlt:Rleg2_6305"/>
<geneLocation type="plasmid" evidence="1 2">
    <name>pRLG203</name>
</geneLocation>
<dbReference type="AlphaFoldDB" id="A0ABF7QZB2"/>
<dbReference type="SUPFAM" id="SSF54637">
    <property type="entry name" value="Thioesterase/thiol ester dehydrase-isomerase"/>
    <property type="match status" value="1"/>
</dbReference>
<keyword evidence="1" id="KW-0614">Plasmid</keyword>
<keyword evidence="2" id="KW-1185">Reference proteome</keyword>
<protein>
    <submittedName>
        <fullName evidence="1">Bifunctional 3-hydroxyacyl-CoA dehydrogenase/thioesterase</fullName>
    </submittedName>
</protein>
<dbReference type="Proteomes" id="UP000008330">
    <property type="component" value="Plasmid pRLG203"/>
</dbReference>
<evidence type="ECO:0000313" key="1">
    <source>
        <dbReference type="EMBL" id="ACI59674.1"/>
    </source>
</evidence>
<accession>A0ABF7QZB2</accession>
<organism evidence="1 2">
    <name type="scientific">Rhizobium leguminosarum bv. trifolii (strain WSM2304)</name>
    <dbReference type="NCBI Taxonomy" id="395492"/>
    <lineage>
        <taxon>Bacteria</taxon>
        <taxon>Pseudomonadati</taxon>
        <taxon>Pseudomonadota</taxon>
        <taxon>Alphaproteobacteria</taxon>
        <taxon>Hyphomicrobiales</taxon>
        <taxon>Rhizobiaceae</taxon>
        <taxon>Rhizobium/Agrobacterium group</taxon>
        <taxon>Rhizobium</taxon>
    </lineage>
</organism>
<dbReference type="CDD" id="cd00586">
    <property type="entry name" value="4HBT"/>
    <property type="match status" value="1"/>
</dbReference>